<evidence type="ECO:0000256" key="9">
    <source>
        <dbReference type="ARBA" id="ARBA00032039"/>
    </source>
</evidence>
<evidence type="ECO:0000256" key="8">
    <source>
        <dbReference type="ARBA" id="ARBA00023242"/>
    </source>
</evidence>
<evidence type="ECO:0000256" key="1">
    <source>
        <dbReference type="ARBA" id="ARBA00001946"/>
    </source>
</evidence>
<keyword evidence="5 14" id="KW-0378">Hydrolase</keyword>
<proteinExistence type="predicted"/>
<dbReference type="GO" id="GO:0090364">
    <property type="term" value="P:regulation of proteasome assembly"/>
    <property type="evidence" value="ECO:0007669"/>
    <property type="project" value="InterPro"/>
</dbReference>
<evidence type="ECO:0000313" key="14">
    <source>
        <dbReference type="EMBL" id="RXK37626.1"/>
    </source>
</evidence>
<dbReference type="PANTHER" id="PTHR48493">
    <property type="entry name" value="UBIQUITIN-LIKE DOMAIN-CONTAINING CTD PHOSPHATASE 1"/>
    <property type="match status" value="1"/>
</dbReference>
<keyword evidence="6" id="KW-0460">Magnesium</keyword>
<evidence type="ECO:0000256" key="3">
    <source>
        <dbReference type="ARBA" id="ARBA00013081"/>
    </source>
</evidence>
<protein>
    <recommendedName>
        <fullName evidence="3">protein-serine/threonine phosphatase</fullName>
        <ecNumber evidence="3">3.1.3.16</ecNumber>
    </recommendedName>
    <alternativeName>
        <fullName evidence="9">Nuclear proteasome inhibitor UBLCP1</fullName>
    </alternativeName>
</protein>
<dbReference type="Gene3D" id="3.10.20.90">
    <property type="entry name" value="Phosphatidylinositol 3-kinase Catalytic Subunit, Chain A, domain 1"/>
    <property type="match status" value="1"/>
</dbReference>
<dbReference type="Proteomes" id="UP000289152">
    <property type="component" value="Unassembled WGS sequence"/>
</dbReference>
<keyword evidence="8" id="KW-0539">Nucleus</keyword>
<dbReference type="InterPro" id="IPR029071">
    <property type="entry name" value="Ubiquitin-like_domsf"/>
</dbReference>
<keyword evidence="15" id="KW-1185">Reference proteome</keyword>
<feature type="region of interest" description="Disordered" evidence="12">
    <location>
        <begin position="1"/>
        <end position="129"/>
    </location>
</feature>
<feature type="domain" description="FCP1 homology" evidence="13">
    <location>
        <begin position="282"/>
        <end position="450"/>
    </location>
</feature>
<evidence type="ECO:0000256" key="7">
    <source>
        <dbReference type="ARBA" id="ARBA00022912"/>
    </source>
</evidence>
<dbReference type="InterPro" id="IPR000626">
    <property type="entry name" value="Ubiquitin-like_dom"/>
</dbReference>
<name>A0A4Q1BIZ2_TREME</name>
<dbReference type="SUPFAM" id="SSF54236">
    <property type="entry name" value="Ubiquitin-like"/>
    <property type="match status" value="1"/>
</dbReference>
<accession>A0A4Q1BIZ2</accession>
<dbReference type="OrthoDB" id="1711508at2759"/>
<dbReference type="Gene3D" id="3.40.50.1000">
    <property type="entry name" value="HAD superfamily/HAD-like"/>
    <property type="match status" value="1"/>
</dbReference>
<dbReference type="SMART" id="SM00577">
    <property type="entry name" value="CPDc"/>
    <property type="match status" value="1"/>
</dbReference>
<feature type="compositionally biased region" description="Acidic residues" evidence="12">
    <location>
        <begin position="110"/>
        <end position="125"/>
    </location>
</feature>
<keyword evidence="7" id="KW-0904">Protein phosphatase</keyword>
<dbReference type="AlphaFoldDB" id="A0A4Q1BIZ2"/>
<dbReference type="SUPFAM" id="SSF56784">
    <property type="entry name" value="HAD-like"/>
    <property type="match status" value="1"/>
</dbReference>
<comment type="catalytic activity">
    <reaction evidence="11">
        <text>O-phospho-L-threonyl-[protein] + H2O = L-threonyl-[protein] + phosphate</text>
        <dbReference type="Rhea" id="RHEA:47004"/>
        <dbReference type="Rhea" id="RHEA-COMP:11060"/>
        <dbReference type="Rhea" id="RHEA-COMP:11605"/>
        <dbReference type="ChEBI" id="CHEBI:15377"/>
        <dbReference type="ChEBI" id="CHEBI:30013"/>
        <dbReference type="ChEBI" id="CHEBI:43474"/>
        <dbReference type="ChEBI" id="CHEBI:61977"/>
        <dbReference type="EC" id="3.1.3.16"/>
    </reaction>
</comment>
<evidence type="ECO:0000256" key="10">
    <source>
        <dbReference type="ARBA" id="ARBA00047761"/>
    </source>
</evidence>
<organism evidence="14 15">
    <name type="scientific">Tremella mesenterica</name>
    <name type="common">Jelly fungus</name>
    <dbReference type="NCBI Taxonomy" id="5217"/>
    <lineage>
        <taxon>Eukaryota</taxon>
        <taxon>Fungi</taxon>
        <taxon>Dikarya</taxon>
        <taxon>Basidiomycota</taxon>
        <taxon>Agaricomycotina</taxon>
        <taxon>Tremellomycetes</taxon>
        <taxon>Tremellales</taxon>
        <taxon>Tremellaceae</taxon>
        <taxon>Tremella</taxon>
    </lineage>
</organism>
<evidence type="ECO:0000313" key="15">
    <source>
        <dbReference type="Proteomes" id="UP000289152"/>
    </source>
</evidence>
<evidence type="ECO:0000256" key="12">
    <source>
        <dbReference type="SAM" id="MobiDB-lite"/>
    </source>
</evidence>
<dbReference type="STRING" id="5217.A0A4Q1BIZ2"/>
<dbReference type="GO" id="GO:0005634">
    <property type="term" value="C:nucleus"/>
    <property type="evidence" value="ECO:0007669"/>
    <property type="project" value="UniProtKB-SubCell"/>
</dbReference>
<dbReference type="GO" id="GO:0004722">
    <property type="term" value="F:protein serine/threonine phosphatase activity"/>
    <property type="evidence" value="ECO:0007669"/>
    <property type="project" value="UniProtKB-EC"/>
</dbReference>
<dbReference type="SMART" id="SM00213">
    <property type="entry name" value="UBQ"/>
    <property type="match status" value="1"/>
</dbReference>
<evidence type="ECO:0000256" key="5">
    <source>
        <dbReference type="ARBA" id="ARBA00022801"/>
    </source>
</evidence>
<evidence type="ECO:0000256" key="11">
    <source>
        <dbReference type="ARBA" id="ARBA00048336"/>
    </source>
</evidence>
<reference evidence="14 15" key="1">
    <citation type="submission" date="2016-06" db="EMBL/GenBank/DDBJ databases">
        <title>Evolution of pathogenesis and genome organization in the Tremellales.</title>
        <authorList>
            <person name="Cuomo C."/>
            <person name="Litvintseva A."/>
            <person name="Heitman J."/>
            <person name="Chen Y."/>
            <person name="Sun S."/>
            <person name="Springer D."/>
            <person name="Dromer F."/>
            <person name="Young S."/>
            <person name="Zeng Q."/>
            <person name="Chapman S."/>
            <person name="Gujja S."/>
            <person name="Saif S."/>
            <person name="Birren B."/>
        </authorList>
    </citation>
    <scope>NUCLEOTIDE SEQUENCE [LARGE SCALE GENOMIC DNA]</scope>
    <source>
        <strain evidence="14 15">ATCC 28783</strain>
    </source>
</reference>
<comment type="cofactor">
    <cofactor evidence="1">
        <name>Mg(2+)</name>
        <dbReference type="ChEBI" id="CHEBI:18420"/>
    </cofactor>
</comment>
<dbReference type="Pfam" id="PF03031">
    <property type="entry name" value="NIF"/>
    <property type="match status" value="1"/>
</dbReference>
<evidence type="ECO:0000259" key="13">
    <source>
        <dbReference type="PROSITE" id="PS50969"/>
    </source>
</evidence>
<dbReference type="InterPro" id="IPR004274">
    <property type="entry name" value="FCP1_dom"/>
</dbReference>
<dbReference type="InParanoid" id="A0A4Q1BIZ2"/>
<dbReference type="InterPro" id="IPR036412">
    <property type="entry name" value="HAD-like_sf"/>
</dbReference>
<dbReference type="PANTHER" id="PTHR48493:SF1">
    <property type="entry name" value="UBIQUITIN-LIKE DOMAIN-CONTAINING CTD PHOSPHATASE 1"/>
    <property type="match status" value="1"/>
</dbReference>
<feature type="compositionally biased region" description="Basic and acidic residues" evidence="12">
    <location>
        <begin position="76"/>
        <end position="88"/>
    </location>
</feature>
<dbReference type="InterPro" id="IPR023214">
    <property type="entry name" value="HAD_sf"/>
</dbReference>
<gene>
    <name evidence="14" type="ORF">M231_05102</name>
</gene>
<dbReference type="NCBIfam" id="TIGR02245">
    <property type="entry name" value="HAD_IIID1"/>
    <property type="match status" value="1"/>
</dbReference>
<evidence type="ECO:0000256" key="2">
    <source>
        <dbReference type="ARBA" id="ARBA00004123"/>
    </source>
</evidence>
<comment type="catalytic activity">
    <reaction evidence="10">
        <text>O-phospho-L-seryl-[protein] + H2O = L-seryl-[protein] + phosphate</text>
        <dbReference type="Rhea" id="RHEA:20629"/>
        <dbReference type="Rhea" id="RHEA-COMP:9863"/>
        <dbReference type="Rhea" id="RHEA-COMP:11604"/>
        <dbReference type="ChEBI" id="CHEBI:15377"/>
        <dbReference type="ChEBI" id="CHEBI:29999"/>
        <dbReference type="ChEBI" id="CHEBI:43474"/>
        <dbReference type="ChEBI" id="CHEBI:83421"/>
        <dbReference type="EC" id="3.1.3.16"/>
    </reaction>
</comment>
<dbReference type="InterPro" id="IPR051658">
    <property type="entry name" value="UBLCP1"/>
</dbReference>
<comment type="caution">
    <text evidence="14">The sequence shown here is derived from an EMBL/GenBank/DDBJ whole genome shotgun (WGS) entry which is preliminary data.</text>
</comment>
<sequence length="482" mass="54552">MSDATPSVSARPDVETSSSKRPKVFHLTSEQKDDKDDSFDTDENPSPIKNHPGEEGVSPIDVDPITLPAVDGNGNGKDKETIREKGDVDLPNMARIDKDENGNYQMGNDLTEEGEGDDGDQEGGNDETPMVETVPLPEEPEENIWFDLKMAWQGKVYELRVAGNDMVYDFRDVIYRLTNVPPVRQKLIGLTKGKLSPELDSTRFGTLGIKDGSKFTMIGTPEELSFKDPSQVTLPDVVDDFDVRYPRHLDGKNRVSPADDPRNLRRIEQKVKEIPITIMNPPRPGKGLLVLDLDYTIVDTKPLIAGSLPADECARPGLHRFLELAYQNYDIVIWSQTHWRWIEGKLYELGMLGGNRNYKVCFVADRSSMFPIFSMRNGQSYQHEVKPLAYLWASFPQWSAKNTIHIDDLSRNFAMNPGEGLRIRAFNSAGTLEGLRDRELERLGAYLTNLAISSDFTLVDHSKWKKGPRPYRPDRSRQNERR</sequence>
<dbReference type="InterPro" id="IPR011943">
    <property type="entry name" value="HAD-SF_hydro_IIID"/>
</dbReference>
<dbReference type="EMBL" id="SDIL01000064">
    <property type="protein sequence ID" value="RXK37626.1"/>
    <property type="molecule type" value="Genomic_DNA"/>
</dbReference>
<dbReference type="PROSITE" id="PS50969">
    <property type="entry name" value="FCP1"/>
    <property type="match status" value="1"/>
</dbReference>
<keyword evidence="4" id="KW-0479">Metal-binding</keyword>
<evidence type="ECO:0000256" key="6">
    <source>
        <dbReference type="ARBA" id="ARBA00022842"/>
    </source>
</evidence>
<comment type="subcellular location">
    <subcellularLocation>
        <location evidence="2">Nucleus</location>
    </subcellularLocation>
</comment>
<dbReference type="VEuPathDB" id="FungiDB:TREMEDRAFT_34604"/>
<evidence type="ECO:0000256" key="4">
    <source>
        <dbReference type="ARBA" id="ARBA00022723"/>
    </source>
</evidence>
<dbReference type="GO" id="GO:0046872">
    <property type="term" value="F:metal ion binding"/>
    <property type="evidence" value="ECO:0007669"/>
    <property type="project" value="UniProtKB-KW"/>
</dbReference>
<dbReference type="EC" id="3.1.3.16" evidence="3"/>